<dbReference type="Proteomes" id="UP000234748">
    <property type="component" value="Unassembled WGS sequence"/>
</dbReference>
<dbReference type="EMBL" id="PGUY01000021">
    <property type="protein sequence ID" value="PLT30533.1"/>
    <property type="molecule type" value="Genomic_DNA"/>
</dbReference>
<feature type="transmembrane region" description="Helical" evidence="8">
    <location>
        <begin position="12"/>
        <end position="32"/>
    </location>
</feature>
<accession>A0A2N5M8A3</accession>
<evidence type="ECO:0000256" key="4">
    <source>
        <dbReference type="ARBA" id="ARBA00022692"/>
    </source>
</evidence>
<name>A0A2N5M8A3_9BACI</name>
<evidence type="ECO:0000313" key="9">
    <source>
        <dbReference type="EMBL" id="PLT30533.1"/>
    </source>
</evidence>
<protein>
    <submittedName>
        <fullName evidence="9">Ktr system potassium uptake protein D</fullName>
    </submittedName>
</protein>
<dbReference type="AlphaFoldDB" id="A0A2N5M8A3"/>
<feature type="transmembrane region" description="Helical" evidence="8">
    <location>
        <begin position="231"/>
        <end position="254"/>
    </location>
</feature>
<feature type="transmembrane region" description="Helical" evidence="8">
    <location>
        <begin position="159"/>
        <end position="178"/>
    </location>
</feature>
<feature type="transmembrane region" description="Helical" evidence="8">
    <location>
        <begin position="321"/>
        <end position="339"/>
    </location>
</feature>
<dbReference type="GO" id="GO:0008324">
    <property type="term" value="F:monoatomic cation transmembrane transporter activity"/>
    <property type="evidence" value="ECO:0007669"/>
    <property type="project" value="InterPro"/>
</dbReference>
<dbReference type="GO" id="GO:0030001">
    <property type="term" value="P:metal ion transport"/>
    <property type="evidence" value="ECO:0007669"/>
    <property type="project" value="UniProtKB-ARBA"/>
</dbReference>
<sequence>MKQRMLDRLNPAQLIIMYYVISVTISTILLSLPISLKPGVKWEFIDVLFMAVSAVSVTGLSVVDVSQTFNTTGLFLLMFVLQFGGIGIMSLGTFFWLILGRKIGLKERQLIMTDQNQTKLSGLVKLLIEIVKMILIIEVIGAIVLGLYFLQYFSDWKEAFLHGLFLSVSATTNAGFDISGNSMVPYAKDYFLQIITIILITLGAIGFPVLIEIKEYFSRDNHYPYKYRFSLFTKITSFTFGALIVVGTLLIILLEKNGFFADKSWTDTFFYSLFISSNTRSGGLTTMDVSQFSEPTTLLLSFLMFIGASPSSVGGGIRTTTFAIMFLFVINFATGNRAIKVFKREICEEDIYKAVAVMTMGVTMCFLSIFIMTITESLNIVEIIFEVCSAFGSVGLSLGVTSDLSITGKIVVMILMFIGRVGIISFLFIIGRQEKTGHYQYPKEKIIIG</sequence>
<keyword evidence="5 8" id="KW-1133">Transmembrane helix</keyword>
<keyword evidence="4 8" id="KW-0812">Transmembrane</keyword>
<keyword evidence="3" id="KW-1003">Cell membrane</keyword>
<organism evidence="9 10">
    <name type="scientific">Peribacillus deserti</name>
    <dbReference type="NCBI Taxonomy" id="673318"/>
    <lineage>
        <taxon>Bacteria</taxon>
        <taxon>Bacillati</taxon>
        <taxon>Bacillota</taxon>
        <taxon>Bacilli</taxon>
        <taxon>Bacillales</taxon>
        <taxon>Bacillaceae</taxon>
        <taxon>Peribacillus</taxon>
    </lineage>
</organism>
<evidence type="ECO:0000256" key="8">
    <source>
        <dbReference type="SAM" id="Phobius"/>
    </source>
</evidence>
<dbReference type="PANTHER" id="PTHR32024:SF4">
    <property type="entry name" value="KTR SYSTEM POTASSIUM UPTAKE PROTEIN D"/>
    <property type="match status" value="1"/>
</dbReference>
<proteinExistence type="predicted"/>
<evidence type="ECO:0000256" key="6">
    <source>
        <dbReference type="ARBA" id="ARBA00023065"/>
    </source>
</evidence>
<comment type="caution">
    <text evidence="9">The sequence shown here is derived from an EMBL/GenBank/DDBJ whole genome shotgun (WGS) entry which is preliminary data.</text>
</comment>
<dbReference type="InterPro" id="IPR003445">
    <property type="entry name" value="Cat_transpt"/>
</dbReference>
<feature type="transmembrane region" description="Helical" evidence="8">
    <location>
        <begin position="351"/>
        <end position="374"/>
    </location>
</feature>
<gene>
    <name evidence="9" type="ORF">CUU66_07700</name>
</gene>
<feature type="transmembrane region" description="Helical" evidence="8">
    <location>
        <begin position="380"/>
        <end position="398"/>
    </location>
</feature>
<feature type="transmembrane region" description="Helical" evidence="8">
    <location>
        <begin position="44"/>
        <end position="63"/>
    </location>
</feature>
<evidence type="ECO:0000256" key="2">
    <source>
        <dbReference type="ARBA" id="ARBA00022448"/>
    </source>
</evidence>
<dbReference type="OrthoDB" id="9810952at2"/>
<feature type="transmembrane region" description="Helical" evidence="8">
    <location>
        <begin position="297"/>
        <end position="315"/>
    </location>
</feature>
<feature type="transmembrane region" description="Helical" evidence="8">
    <location>
        <begin position="133"/>
        <end position="153"/>
    </location>
</feature>
<evidence type="ECO:0000256" key="3">
    <source>
        <dbReference type="ARBA" id="ARBA00022475"/>
    </source>
</evidence>
<dbReference type="RefSeq" id="WP_101641095.1">
    <property type="nucleotide sequence ID" value="NZ_PGUY01000021.1"/>
</dbReference>
<keyword evidence="10" id="KW-1185">Reference proteome</keyword>
<reference evidence="9 10" key="1">
    <citation type="submission" date="2017-11" db="EMBL/GenBank/DDBJ databases">
        <title>Comparitive Functional Genomics of Dry Heat Resistant strains isolated from the Viking Spacecraft.</title>
        <authorList>
            <person name="Seuylemezian A."/>
            <person name="Cooper K."/>
            <person name="Vaishampayan P."/>
        </authorList>
    </citation>
    <scope>NUCLEOTIDE SEQUENCE [LARGE SCALE GENOMIC DNA]</scope>
    <source>
        <strain evidence="9 10">V1-29</strain>
    </source>
</reference>
<evidence type="ECO:0000256" key="1">
    <source>
        <dbReference type="ARBA" id="ARBA00004651"/>
    </source>
</evidence>
<feature type="transmembrane region" description="Helical" evidence="8">
    <location>
        <begin position="190"/>
        <end position="211"/>
    </location>
</feature>
<evidence type="ECO:0000256" key="5">
    <source>
        <dbReference type="ARBA" id="ARBA00022989"/>
    </source>
</evidence>
<dbReference type="Pfam" id="PF02386">
    <property type="entry name" value="TrkH"/>
    <property type="match status" value="1"/>
</dbReference>
<dbReference type="GO" id="GO:0005886">
    <property type="term" value="C:plasma membrane"/>
    <property type="evidence" value="ECO:0007669"/>
    <property type="project" value="UniProtKB-SubCell"/>
</dbReference>
<feature type="transmembrane region" description="Helical" evidence="8">
    <location>
        <begin position="75"/>
        <end position="99"/>
    </location>
</feature>
<feature type="transmembrane region" description="Helical" evidence="8">
    <location>
        <begin position="410"/>
        <end position="430"/>
    </location>
</feature>
<evidence type="ECO:0000256" key="7">
    <source>
        <dbReference type="ARBA" id="ARBA00023136"/>
    </source>
</evidence>
<dbReference type="PANTHER" id="PTHR32024">
    <property type="entry name" value="TRK SYSTEM POTASSIUM UPTAKE PROTEIN TRKG-RELATED"/>
    <property type="match status" value="1"/>
</dbReference>
<evidence type="ECO:0000313" key="10">
    <source>
        <dbReference type="Proteomes" id="UP000234748"/>
    </source>
</evidence>
<keyword evidence="2" id="KW-0813">Transport</keyword>
<keyword evidence="7 8" id="KW-0472">Membrane</keyword>
<keyword evidence="6" id="KW-0406">Ion transport</keyword>
<comment type="subcellular location">
    <subcellularLocation>
        <location evidence="1">Cell membrane</location>
        <topology evidence="1">Multi-pass membrane protein</topology>
    </subcellularLocation>
</comment>